<feature type="compositionally biased region" description="Basic and acidic residues" evidence="1">
    <location>
        <begin position="903"/>
        <end position="913"/>
    </location>
</feature>
<comment type="caution">
    <text evidence="2">The sequence shown here is derived from an EMBL/GenBank/DDBJ whole genome shotgun (WGS) entry which is preliminary data.</text>
</comment>
<dbReference type="Pfam" id="PF08737">
    <property type="entry name" value="Rgp1"/>
    <property type="match status" value="1"/>
</dbReference>
<evidence type="ECO:0000256" key="1">
    <source>
        <dbReference type="SAM" id="MobiDB-lite"/>
    </source>
</evidence>
<dbReference type="GeneID" id="87845123"/>
<feature type="compositionally biased region" description="Low complexity" evidence="1">
    <location>
        <begin position="61"/>
        <end position="80"/>
    </location>
</feature>
<feature type="region of interest" description="Disordered" evidence="1">
    <location>
        <begin position="869"/>
        <end position="922"/>
    </location>
</feature>
<dbReference type="RefSeq" id="XP_062656992.1">
    <property type="nucleotide sequence ID" value="XM_062808175.1"/>
</dbReference>
<feature type="region of interest" description="Disordered" evidence="1">
    <location>
        <begin position="665"/>
        <end position="709"/>
    </location>
</feature>
<accession>A0AAE0LQ81</accession>
<feature type="compositionally biased region" description="Polar residues" evidence="1">
    <location>
        <begin position="667"/>
        <end position="678"/>
    </location>
</feature>
<protein>
    <submittedName>
        <fullName evidence="2">Rgp1-domain-containing protein</fullName>
    </submittedName>
</protein>
<feature type="compositionally biased region" description="Low complexity" evidence="1">
    <location>
        <begin position="642"/>
        <end position="651"/>
    </location>
</feature>
<feature type="region of interest" description="Disordered" evidence="1">
    <location>
        <begin position="1"/>
        <end position="26"/>
    </location>
</feature>
<evidence type="ECO:0000313" key="2">
    <source>
        <dbReference type="EMBL" id="KAK3293478.1"/>
    </source>
</evidence>
<gene>
    <name evidence="2" type="ORF">B0H64DRAFT_477000</name>
</gene>
<reference evidence="2" key="1">
    <citation type="journal article" date="2023" name="Mol. Phylogenet. Evol.">
        <title>Genome-scale phylogeny and comparative genomics of the fungal order Sordariales.</title>
        <authorList>
            <person name="Hensen N."/>
            <person name="Bonometti L."/>
            <person name="Westerberg I."/>
            <person name="Brannstrom I.O."/>
            <person name="Guillou S."/>
            <person name="Cros-Aarteil S."/>
            <person name="Calhoun S."/>
            <person name="Haridas S."/>
            <person name="Kuo A."/>
            <person name="Mondo S."/>
            <person name="Pangilinan J."/>
            <person name="Riley R."/>
            <person name="LaButti K."/>
            <person name="Andreopoulos B."/>
            <person name="Lipzen A."/>
            <person name="Chen C."/>
            <person name="Yan M."/>
            <person name="Daum C."/>
            <person name="Ng V."/>
            <person name="Clum A."/>
            <person name="Steindorff A."/>
            <person name="Ohm R.A."/>
            <person name="Martin F."/>
            <person name="Silar P."/>
            <person name="Natvig D.O."/>
            <person name="Lalanne C."/>
            <person name="Gautier V."/>
            <person name="Ament-Velasquez S.L."/>
            <person name="Kruys A."/>
            <person name="Hutchinson M.I."/>
            <person name="Powell A.J."/>
            <person name="Barry K."/>
            <person name="Miller A.N."/>
            <person name="Grigoriev I.V."/>
            <person name="Debuchy R."/>
            <person name="Gladieux P."/>
            <person name="Hiltunen Thoren M."/>
            <person name="Johannesson H."/>
        </authorList>
    </citation>
    <scope>NUCLEOTIDE SEQUENCE</scope>
    <source>
        <strain evidence="2">CBS 168.71</strain>
    </source>
</reference>
<feature type="compositionally biased region" description="Polar residues" evidence="1">
    <location>
        <begin position="630"/>
        <end position="641"/>
    </location>
</feature>
<feature type="compositionally biased region" description="Low complexity" evidence="1">
    <location>
        <begin position="684"/>
        <end position="696"/>
    </location>
</feature>
<reference evidence="2" key="2">
    <citation type="submission" date="2023-06" db="EMBL/GenBank/DDBJ databases">
        <authorList>
            <consortium name="Lawrence Berkeley National Laboratory"/>
            <person name="Haridas S."/>
            <person name="Hensen N."/>
            <person name="Bonometti L."/>
            <person name="Westerberg I."/>
            <person name="Brannstrom I.O."/>
            <person name="Guillou S."/>
            <person name="Cros-Aarteil S."/>
            <person name="Calhoun S."/>
            <person name="Kuo A."/>
            <person name="Mondo S."/>
            <person name="Pangilinan J."/>
            <person name="Riley R."/>
            <person name="Labutti K."/>
            <person name="Andreopoulos B."/>
            <person name="Lipzen A."/>
            <person name="Chen C."/>
            <person name="Yanf M."/>
            <person name="Daum C."/>
            <person name="Ng V."/>
            <person name="Clum A."/>
            <person name="Steindorff A."/>
            <person name="Ohm R."/>
            <person name="Martin F."/>
            <person name="Silar P."/>
            <person name="Natvig D."/>
            <person name="Lalanne C."/>
            <person name="Gautier V."/>
            <person name="Ament-Velasquez S.L."/>
            <person name="Kruys A."/>
            <person name="Hutchinson M.I."/>
            <person name="Powell A.J."/>
            <person name="Barry K."/>
            <person name="Miller A.N."/>
            <person name="Grigoriev I.V."/>
            <person name="Debuchy R."/>
            <person name="Gladieux P."/>
            <person name="Thoren M.H."/>
            <person name="Johannesson H."/>
        </authorList>
    </citation>
    <scope>NUCLEOTIDE SEQUENCE</scope>
    <source>
        <strain evidence="2">CBS 168.71</strain>
    </source>
</reference>
<feature type="compositionally biased region" description="Polar residues" evidence="1">
    <location>
        <begin position="219"/>
        <end position="238"/>
    </location>
</feature>
<proteinExistence type="predicted"/>
<evidence type="ECO:0000313" key="3">
    <source>
        <dbReference type="Proteomes" id="UP001278766"/>
    </source>
</evidence>
<feature type="compositionally biased region" description="Low complexity" evidence="1">
    <location>
        <begin position="7"/>
        <end position="26"/>
    </location>
</feature>
<dbReference type="Proteomes" id="UP001278766">
    <property type="component" value="Unassembled WGS sequence"/>
</dbReference>
<dbReference type="AlphaFoldDB" id="A0AAE0LQ81"/>
<dbReference type="PANTHER" id="PTHR12507">
    <property type="entry name" value="REDUCED GROWTH PHENOTYPE 1 RGP1, YEAST -RELATED"/>
    <property type="match status" value="1"/>
</dbReference>
<feature type="compositionally biased region" description="Gly residues" evidence="1">
    <location>
        <begin position="168"/>
        <end position="207"/>
    </location>
</feature>
<feature type="compositionally biased region" description="Acidic residues" evidence="1">
    <location>
        <begin position="878"/>
        <end position="889"/>
    </location>
</feature>
<feature type="compositionally biased region" description="Low complexity" evidence="1">
    <location>
        <begin position="142"/>
        <end position="167"/>
    </location>
</feature>
<sequence length="979" mass="102336">MPLDGPSNTFNSTTTTHTHTTPASHHNTSNIRVFVHWHEQVVFAGEELKCTITFKNVARLPTPTTSTTTTTTTTSTSTTTLKPSSAAATHHFPPNSSRGPRQPSPLHPGARAKQHTSSSGGGGSSSSSSLAPPPPSARGHRSSLSLSVPSAASRARAGSVTWSPAPGAGAGVGVGGGGGGGSRAQRNGGGSGSVGDGAGVGDGGRGSGHGHRHKRSVSIVSIGSLSTVDDGQTGASSSPKPPRSRGHARASSLQILPRGGFLNGPRSATHPKVSSSQSSPLFHASYPPERSINGRRPGTATAPDTPRPEFLRRSPVSPNPLTEFKFPMSPSPTTPGTVGGLADEDPTSPTSSGLPIRTRELVPTINEQGVAPTARVLSTMSIAGTPRSSGEFYSLSNNSSETLASEYVTQPPPRSQVRPPHNRRTSGLAASAARLPETLMMGYAQIQGSFTLDGSLINIGPFEAVKRKAVVGGQGGGVVGLETPKRDSGLLRGFGWGNITSSIGELLGGGELSSIKEMRGIANSKAVPLLSTPQSILFVDLQLAPGESKAYEYTFKLPKGLPPTHRGKAMKISYSLVIGTQRPGGSKEQRVKSVDVPFRVLGSVNSHGEILGHDLMSPYILMRDQARVQSVTATQQKTNGKSTPTPSSSASTMASFLTYVDDLLSRPQHNPNQASGLLSPSAPLTPHSPTSSRRPSIMSVSDHHPFVPPPTAKEAIDLAILRSNFAGGGSGGGPNHNQSPNRFEIARNGRRVGVVMLTRPAYRLGETVTCVVDFQGAEVQCYAVHAALETAEKVDPSLALRSEASVNRVTRKVWGSASEAALYARRWVFAAAIPVAATPEFVTSGVGLEWKVRLEFVVPVQAAAPAPSPLSSQVLYEEGGEGGEDGGDGEGDRAAAEGEGMLEGERRREREAKAQQQQQTHPLLEEISRDDRGGLVLVGVENLMCESFEVAVPLKVYGAACNGLERLERDEAMDEGLPV</sequence>
<feature type="region of interest" description="Disordered" evidence="1">
    <location>
        <begin position="630"/>
        <end position="651"/>
    </location>
</feature>
<feature type="region of interest" description="Disordered" evidence="1">
    <location>
        <begin position="61"/>
        <end position="367"/>
    </location>
</feature>
<organism evidence="2 3">
    <name type="scientific">Chaetomium fimeti</name>
    <dbReference type="NCBI Taxonomy" id="1854472"/>
    <lineage>
        <taxon>Eukaryota</taxon>
        <taxon>Fungi</taxon>
        <taxon>Dikarya</taxon>
        <taxon>Ascomycota</taxon>
        <taxon>Pezizomycotina</taxon>
        <taxon>Sordariomycetes</taxon>
        <taxon>Sordariomycetidae</taxon>
        <taxon>Sordariales</taxon>
        <taxon>Chaetomiaceae</taxon>
        <taxon>Chaetomium</taxon>
    </lineage>
</organism>
<keyword evidence="3" id="KW-1185">Reference proteome</keyword>
<name>A0AAE0LQ81_9PEZI</name>
<feature type="region of interest" description="Disordered" evidence="1">
    <location>
        <begin position="403"/>
        <end position="426"/>
    </location>
</feature>
<dbReference type="InterPro" id="IPR014848">
    <property type="entry name" value="Rgp1"/>
</dbReference>
<dbReference type="EMBL" id="JAUEPN010000006">
    <property type="protein sequence ID" value="KAK3293478.1"/>
    <property type="molecule type" value="Genomic_DNA"/>
</dbReference>